<reference evidence="1 2" key="1">
    <citation type="journal article" date="2022" name="bioRxiv">
        <title>The genome of the oomycete Peronosclerospora sorghi, a cosmopolitan pathogen of maize and sorghum, is inflated with dispersed pseudogenes.</title>
        <authorList>
            <person name="Fletcher K."/>
            <person name="Martin F."/>
            <person name="Isakeit T."/>
            <person name="Cavanaugh K."/>
            <person name="Magill C."/>
            <person name="Michelmore R."/>
        </authorList>
    </citation>
    <scope>NUCLEOTIDE SEQUENCE [LARGE SCALE GENOMIC DNA]</scope>
    <source>
        <strain evidence="1">P6</strain>
    </source>
</reference>
<protein>
    <submittedName>
        <fullName evidence="1">Uncharacterized protein</fullName>
    </submittedName>
</protein>
<accession>A0ACC0VTY1</accession>
<dbReference type="Proteomes" id="UP001163321">
    <property type="component" value="Chromosome 7"/>
</dbReference>
<gene>
    <name evidence="1" type="ORF">PsorP6_014610</name>
</gene>
<proteinExistence type="predicted"/>
<comment type="caution">
    <text evidence="1">The sequence shown here is derived from an EMBL/GenBank/DDBJ whole genome shotgun (WGS) entry which is preliminary data.</text>
</comment>
<keyword evidence="2" id="KW-1185">Reference proteome</keyword>
<name>A0ACC0VTY1_9STRA</name>
<sequence>MTTTSPSVRPGIRTRFGSHDETVSLHLVPPSSTDRSPLKSWRNLPSPCGSHHFLESQLELEEIEGQAGNQARAKTRTINHITLGFIAYFAVAAGPFGVEDAVRAAGPYPVLLAVLLLPFTWGLPQALMTAELSTMIDENGGYILWVRRGLGQYAGWLC</sequence>
<dbReference type="EMBL" id="CM047586">
    <property type="protein sequence ID" value="KAI9909198.1"/>
    <property type="molecule type" value="Genomic_DNA"/>
</dbReference>
<organism evidence="1 2">
    <name type="scientific">Peronosclerospora sorghi</name>
    <dbReference type="NCBI Taxonomy" id="230839"/>
    <lineage>
        <taxon>Eukaryota</taxon>
        <taxon>Sar</taxon>
        <taxon>Stramenopiles</taxon>
        <taxon>Oomycota</taxon>
        <taxon>Peronosporomycetes</taxon>
        <taxon>Peronosporales</taxon>
        <taxon>Peronosporaceae</taxon>
        <taxon>Peronosclerospora</taxon>
    </lineage>
</organism>
<evidence type="ECO:0000313" key="2">
    <source>
        <dbReference type="Proteomes" id="UP001163321"/>
    </source>
</evidence>
<evidence type="ECO:0000313" key="1">
    <source>
        <dbReference type="EMBL" id="KAI9909198.1"/>
    </source>
</evidence>